<accession>E2ZE66</accession>
<dbReference type="AlphaFoldDB" id="E2ZE66"/>
<evidence type="ECO:0000313" key="2">
    <source>
        <dbReference type="Proteomes" id="UP000003195"/>
    </source>
</evidence>
<proteinExistence type="predicted"/>
<evidence type="ECO:0000313" key="1">
    <source>
        <dbReference type="EMBL" id="EFQ03401.1"/>
    </source>
</evidence>
<keyword evidence="2" id="KW-1185">Reference proteome</keyword>
<protein>
    <submittedName>
        <fullName evidence="1">Uncharacterized protein</fullName>
    </submittedName>
</protein>
<comment type="caution">
    <text evidence="1">The sequence shown here is derived from an EMBL/GenBank/DDBJ whole genome shotgun (WGS) entry which is preliminary data.</text>
</comment>
<organism evidence="1 2">
    <name type="scientific">Megasphaera micronuciformis F0359</name>
    <dbReference type="NCBI Taxonomy" id="706434"/>
    <lineage>
        <taxon>Bacteria</taxon>
        <taxon>Bacillati</taxon>
        <taxon>Bacillota</taxon>
        <taxon>Negativicutes</taxon>
        <taxon>Veillonellales</taxon>
        <taxon>Veillonellaceae</taxon>
        <taxon>Megasphaera</taxon>
    </lineage>
</organism>
<dbReference type="HOGENOM" id="CLU_3209463_0_0_9"/>
<dbReference type="EMBL" id="AECS01000046">
    <property type="protein sequence ID" value="EFQ03401.1"/>
    <property type="molecule type" value="Genomic_DNA"/>
</dbReference>
<dbReference type="Proteomes" id="UP000003195">
    <property type="component" value="Unassembled WGS sequence"/>
</dbReference>
<reference evidence="1 2" key="1">
    <citation type="submission" date="2010-08" db="EMBL/GenBank/DDBJ databases">
        <authorList>
            <person name="Weinstock G."/>
            <person name="Sodergren E."/>
            <person name="Clifton S."/>
            <person name="Fulton L."/>
            <person name="Fulton B."/>
            <person name="Courtney L."/>
            <person name="Fronick C."/>
            <person name="Harrison M."/>
            <person name="Strong C."/>
            <person name="Farmer C."/>
            <person name="Delahaunty K."/>
            <person name="Markovic C."/>
            <person name="Hall O."/>
            <person name="Minx P."/>
            <person name="Tomlinson C."/>
            <person name="Mitreva M."/>
            <person name="Hou S."/>
            <person name="Chen J."/>
            <person name="Wollam A."/>
            <person name="Pepin K.H."/>
            <person name="Johnson M."/>
            <person name="Bhonagiri V."/>
            <person name="Zhang X."/>
            <person name="Suruliraj S."/>
            <person name="Warren W."/>
            <person name="Chinwalla A."/>
            <person name="Mardis E.R."/>
            <person name="Wilson R.K."/>
        </authorList>
    </citation>
    <scope>NUCLEOTIDE SEQUENCE [LARGE SCALE GENOMIC DNA]</scope>
    <source>
        <strain evidence="1 2">F0359</strain>
    </source>
</reference>
<name>E2ZE66_9FIRM</name>
<sequence length="44" mass="4804">SPYGVTVIKSIERCSNSRELGMFPSPYGVTVIKSQAMAVSWLVN</sequence>
<gene>
    <name evidence="1" type="ORF">HMPREF9429_01768</name>
</gene>
<feature type="non-terminal residue" evidence="1">
    <location>
        <position position="1"/>
    </location>
</feature>